<evidence type="ECO:0000313" key="1">
    <source>
        <dbReference type="EMBL" id="KAL2740960.1"/>
    </source>
</evidence>
<sequence>MRVGRVNQSHVFQMELALETQGLWLHTKSLWSLWDNARNKNVNNFPSNEEWRIYKVQWDLFSWEMKIPYSSDTTYLRVFPLRNIDRKGASKRIPISNTNDRFSETIYSLFEWCNLKGIQSHVQSASISQNPKRIYHSSPFVKVRGTRHETQDARATQRSLSGFQFGIFTKVIKDGELCGSREETRERR</sequence>
<protein>
    <submittedName>
        <fullName evidence="1">Uncharacterized protein</fullName>
    </submittedName>
</protein>
<name>A0ABD2C7E2_VESSQ</name>
<accession>A0ABD2C7E2</accession>
<organism evidence="1 2">
    <name type="scientific">Vespula squamosa</name>
    <name type="common">Southern yellow jacket</name>
    <name type="synonym">Wasp</name>
    <dbReference type="NCBI Taxonomy" id="30214"/>
    <lineage>
        <taxon>Eukaryota</taxon>
        <taxon>Metazoa</taxon>
        <taxon>Ecdysozoa</taxon>
        <taxon>Arthropoda</taxon>
        <taxon>Hexapoda</taxon>
        <taxon>Insecta</taxon>
        <taxon>Pterygota</taxon>
        <taxon>Neoptera</taxon>
        <taxon>Endopterygota</taxon>
        <taxon>Hymenoptera</taxon>
        <taxon>Apocrita</taxon>
        <taxon>Aculeata</taxon>
        <taxon>Vespoidea</taxon>
        <taxon>Vespidae</taxon>
        <taxon>Vespinae</taxon>
        <taxon>Vespula</taxon>
    </lineage>
</organism>
<reference evidence="1 2" key="1">
    <citation type="journal article" date="2024" name="Ann. Entomol. Soc. Am.">
        <title>Genomic analyses of the southern and eastern yellowjacket wasps (Hymenoptera: Vespidae) reveal evolutionary signatures of social life.</title>
        <authorList>
            <person name="Catto M.A."/>
            <person name="Caine P.B."/>
            <person name="Orr S.E."/>
            <person name="Hunt B.G."/>
            <person name="Goodisman M.A.D."/>
        </authorList>
    </citation>
    <scope>NUCLEOTIDE SEQUENCE [LARGE SCALE GENOMIC DNA]</scope>
    <source>
        <strain evidence="1">233</strain>
        <tissue evidence="1">Head and thorax</tissue>
    </source>
</reference>
<dbReference type="EMBL" id="JAUDFV010000020">
    <property type="protein sequence ID" value="KAL2740960.1"/>
    <property type="molecule type" value="Genomic_DNA"/>
</dbReference>
<comment type="caution">
    <text evidence="1">The sequence shown here is derived from an EMBL/GenBank/DDBJ whole genome shotgun (WGS) entry which is preliminary data.</text>
</comment>
<gene>
    <name evidence="1" type="ORF">V1478_001101</name>
</gene>
<proteinExistence type="predicted"/>
<dbReference type="AlphaFoldDB" id="A0ABD2C7E2"/>
<evidence type="ECO:0000313" key="2">
    <source>
        <dbReference type="Proteomes" id="UP001607302"/>
    </source>
</evidence>
<keyword evidence="2" id="KW-1185">Reference proteome</keyword>
<dbReference type="Proteomes" id="UP001607302">
    <property type="component" value="Unassembled WGS sequence"/>
</dbReference>